<evidence type="ECO:0000256" key="1">
    <source>
        <dbReference type="SAM" id="Coils"/>
    </source>
</evidence>
<evidence type="ECO:0000313" key="3">
    <source>
        <dbReference type="EMBL" id="MBA2882813.1"/>
    </source>
</evidence>
<protein>
    <submittedName>
        <fullName evidence="3">Outer membrane murein-binding lipoprotein Lpp</fullName>
    </submittedName>
</protein>
<dbReference type="EMBL" id="JACDUS010000013">
    <property type="protein sequence ID" value="MBA2882813.1"/>
    <property type="molecule type" value="Genomic_DNA"/>
</dbReference>
<feature type="coiled-coil region" evidence="1">
    <location>
        <begin position="247"/>
        <end position="274"/>
    </location>
</feature>
<dbReference type="InterPro" id="IPR041519">
    <property type="entry name" value="HEPN_RiboL-PSP"/>
</dbReference>
<keyword evidence="3" id="KW-0449">Lipoprotein</keyword>
<proteinExistence type="predicted"/>
<accession>A0A7W0HLZ5</accession>
<gene>
    <name evidence="3" type="ORF">HNR65_003168</name>
</gene>
<sequence length="286" mass="32689">MEAYNLFNQNFSVTQSLLQLYELFNGLKKTQINDNNLRLALCSFWEAPENAAIHPALNDRVMVLARSSNPIPELLTMDGGLDFLLRQAVIAACTTVESFFWDALRENVLTIVKARKTGADEMLRKITFTLGDYVSLQQYEDPDYRLQQIILNNFKRGTLYSAERIEEITKVMTITKFWDQVEQIAGTPAKDIKRLVGDLINRRNQITHRADRPESDEEANEHGLRPISLAWTNQRVQTAKTLVSASAQLIEQRMNKLKSDIQAAEEQQESKANQVLEEISKQVDQS</sequence>
<keyword evidence="1" id="KW-0175">Coiled coil</keyword>
<reference evidence="3 4" key="1">
    <citation type="submission" date="2020-07" db="EMBL/GenBank/DDBJ databases">
        <title>Genomic Encyclopedia of Type Strains, Phase IV (KMG-IV): sequencing the most valuable type-strain genomes for metagenomic binning, comparative biology and taxonomic classification.</title>
        <authorList>
            <person name="Goeker M."/>
        </authorList>
    </citation>
    <scope>NUCLEOTIDE SEQUENCE [LARGE SCALE GENOMIC DNA]</scope>
    <source>
        <strain evidence="3 4">DSM 17721</strain>
    </source>
</reference>
<organism evidence="3 4">
    <name type="scientific">Desulfosalsimonas propionicica</name>
    <dbReference type="NCBI Taxonomy" id="332175"/>
    <lineage>
        <taxon>Bacteria</taxon>
        <taxon>Pseudomonadati</taxon>
        <taxon>Thermodesulfobacteriota</taxon>
        <taxon>Desulfobacteria</taxon>
        <taxon>Desulfobacterales</taxon>
        <taxon>Desulfosalsimonadaceae</taxon>
        <taxon>Desulfosalsimonas</taxon>
    </lineage>
</organism>
<feature type="domain" description="RiboL-PSP-HEPN" evidence="2">
    <location>
        <begin position="78"/>
        <end position="212"/>
    </location>
</feature>
<evidence type="ECO:0000313" key="4">
    <source>
        <dbReference type="Proteomes" id="UP000525298"/>
    </source>
</evidence>
<name>A0A7W0HLZ5_9BACT</name>
<keyword evidence="4" id="KW-1185">Reference proteome</keyword>
<dbReference type="Proteomes" id="UP000525298">
    <property type="component" value="Unassembled WGS sequence"/>
</dbReference>
<evidence type="ECO:0000259" key="2">
    <source>
        <dbReference type="Pfam" id="PF18735"/>
    </source>
</evidence>
<dbReference type="RefSeq" id="WP_181552437.1">
    <property type="nucleotide sequence ID" value="NZ_JACDUS010000013.1"/>
</dbReference>
<dbReference type="Pfam" id="PF18735">
    <property type="entry name" value="HEPN_RiboL-PSP"/>
    <property type="match status" value="1"/>
</dbReference>
<comment type="caution">
    <text evidence="3">The sequence shown here is derived from an EMBL/GenBank/DDBJ whole genome shotgun (WGS) entry which is preliminary data.</text>
</comment>
<dbReference type="AlphaFoldDB" id="A0A7W0HLZ5"/>